<evidence type="ECO:0000259" key="1">
    <source>
        <dbReference type="Pfam" id="PF08279"/>
    </source>
</evidence>
<dbReference type="AlphaFoldDB" id="A0A1Y5HXZ3"/>
<dbReference type="InterPro" id="IPR036390">
    <property type="entry name" value="WH_DNA-bd_sf"/>
</dbReference>
<feature type="domain" description="WYL" evidence="2">
    <location>
        <begin position="137"/>
        <end position="202"/>
    </location>
</feature>
<feature type="domain" description="Helix-turn-helix type 11" evidence="1">
    <location>
        <begin position="6"/>
        <end position="59"/>
    </location>
</feature>
<accession>A0A1Y5HXZ3</accession>
<dbReference type="Gene3D" id="1.10.10.10">
    <property type="entry name" value="Winged helix-like DNA-binding domain superfamily/Winged helix DNA-binding domain"/>
    <property type="match status" value="1"/>
</dbReference>
<reference evidence="4" key="1">
    <citation type="journal article" date="2017" name="Proc. Natl. Acad. Sci. U.S.A.">
        <title>Simulation of Deepwater Horizon oil plume reveals substrate specialization within a complex community of hydrocarbon degraders.</title>
        <authorList>
            <person name="Hu P."/>
            <person name="Dubinsky E.A."/>
            <person name="Probst A.J."/>
            <person name="Wang J."/>
            <person name="Sieber C.M.K."/>
            <person name="Tom L.M."/>
            <person name="Gardinali P."/>
            <person name="Banfield J.F."/>
            <person name="Atlas R.M."/>
            <person name="Andersen G.L."/>
        </authorList>
    </citation>
    <scope>NUCLEOTIDE SEQUENCE [LARGE SCALE GENOMIC DNA]</scope>
</reference>
<dbReference type="Pfam" id="PF13280">
    <property type="entry name" value="WYL"/>
    <property type="match status" value="1"/>
</dbReference>
<dbReference type="Pfam" id="PF08279">
    <property type="entry name" value="HTH_11"/>
    <property type="match status" value="1"/>
</dbReference>
<evidence type="ECO:0000313" key="3">
    <source>
        <dbReference type="EMBL" id="OUS39952.1"/>
    </source>
</evidence>
<dbReference type="InterPro" id="IPR013196">
    <property type="entry name" value="HTH_11"/>
</dbReference>
<dbReference type="Proteomes" id="UP000227088">
    <property type="component" value="Unassembled WGS sequence"/>
</dbReference>
<evidence type="ECO:0000313" key="4">
    <source>
        <dbReference type="Proteomes" id="UP000227088"/>
    </source>
</evidence>
<dbReference type="GO" id="GO:0003677">
    <property type="term" value="F:DNA binding"/>
    <property type="evidence" value="ECO:0007669"/>
    <property type="project" value="UniProtKB-KW"/>
</dbReference>
<keyword evidence="3" id="KW-0238">DNA-binding</keyword>
<comment type="caution">
    <text evidence="3">The sequence shown here is derived from an EMBL/GenBank/DDBJ whole genome shotgun (WGS) entry which is preliminary data.</text>
</comment>
<gene>
    <name evidence="3" type="ORF">A9R00_08505</name>
</gene>
<dbReference type="PROSITE" id="PS52050">
    <property type="entry name" value="WYL"/>
    <property type="match status" value="1"/>
</dbReference>
<evidence type="ECO:0000259" key="2">
    <source>
        <dbReference type="Pfam" id="PF13280"/>
    </source>
</evidence>
<dbReference type="InterPro" id="IPR036388">
    <property type="entry name" value="WH-like_DNA-bd_sf"/>
</dbReference>
<dbReference type="SUPFAM" id="SSF46785">
    <property type="entry name" value="Winged helix' DNA-binding domain"/>
    <property type="match status" value="1"/>
</dbReference>
<protein>
    <submittedName>
        <fullName evidence="3">DNA-binding protein</fullName>
    </submittedName>
</protein>
<name>A0A1Y5HXZ3_OLEAN</name>
<sequence length="231" mass="26969">MRKSERLFQLVNLLRGRRTAITAEQLSDVMEVSVRTIYRDIQALSLSGVPVDGEAGIGYMLRAGYQLPPLMFDFDEMQALLLGARMVEAWTDPDLAAGAKRAVQKIRAVLPEALLIQADRQAYRVPTLSPQQQLGETHRTIRRACEQQQILKLHYTDAEDNKSERRIWPLGMFFWGERWTLVAWCEKRNDYRNFRFDRAISVEITDEYYPVNAERNLEHYIDMMKKLYGEH</sequence>
<dbReference type="InterPro" id="IPR051534">
    <property type="entry name" value="CBASS_pafABC_assoc_protein"/>
</dbReference>
<dbReference type="PANTHER" id="PTHR34580:SF3">
    <property type="entry name" value="PROTEIN PAFB"/>
    <property type="match status" value="1"/>
</dbReference>
<dbReference type="PANTHER" id="PTHR34580">
    <property type="match status" value="1"/>
</dbReference>
<dbReference type="InterPro" id="IPR026881">
    <property type="entry name" value="WYL_dom"/>
</dbReference>
<proteinExistence type="predicted"/>
<dbReference type="EMBL" id="MABE01000490">
    <property type="protein sequence ID" value="OUS39952.1"/>
    <property type="molecule type" value="Genomic_DNA"/>
</dbReference>
<organism evidence="3 4">
    <name type="scientific">Oleispira antarctica</name>
    <dbReference type="NCBI Taxonomy" id="188908"/>
    <lineage>
        <taxon>Bacteria</taxon>
        <taxon>Pseudomonadati</taxon>
        <taxon>Pseudomonadota</taxon>
        <taxon>Gammaproteobacteria</taxon>
        <taxon>Oceanospirillales</taxon>
        <taxon>Oceanospirillaceae</taxon>
        <taxon>Oleispira</taxon>
    </lineage>
</organism>